<dbReference type="GO" id="GO:0009279">
    <property type="term" value="C:cell outer membrane"/>
    <property type="evidence" value="ECO:0007669"/>
    <property type="project" value="UniProtKB-SubCell"/>
</dbReference>
<dbReference type="SUPFAM" id="SSF56935">
    <property type="entry name" value="Porins"/>
    <property type="match status" value="1"/>
</dbReference>
<dbReference type="Gene3D" id="2.170.130.10">
    <property type="entry name" value="TonB-dependent receptor, plug domain"/>
    <property type="match status" value="1"/>
</dbReference>
<dbReference type="Pfam" id="PF07715">
    <property type="entry name" value="Plug"/>
    <property type="match status" value="1"/>
</dbReference>
<dbReference type="GO" id="GO:0044718">
    <property type="term" value="P:siderophore transmembrane transport"/>
    <property type="evidence" value="ECO:0007669"/>
    <property type="project" value="TreeGrafter"/>
</dbReference>
<evidence type="ECO:0000313" key="10">
    <source>
        <dbReference type="Proteomes" id="UP000321532"/>
    </source>
</evidence>
<comment type="similarity">
    <text evidence="7">Belongs to the TonB-dependent receptor family.</text>
</comment>
<name>A0A512AYZ6_9BACT</name>
<dbReference type="CDD" id="cd01347">
    <property type="entry name" value="ligand_gated_channel"/>
    <property type="match status" value="1"/>
</dbReference>
<evidence type="ECO:0000259" key="8">
    <source>
        <dbReference type="Pfam" id="PF07715"/>
    </source>
</evidence>
<organism evidence="9 10">
    <name type="scientific">Adhaeribacter aerolatus</name>
    <dbReference type="NCBI Taxonomy" id="670289"/>
    <lineage>
        <taxon>Bacteria</taxon>
        <taxon>Pseudomonadati</taxon>
        <taxon>Bacteroidota</taxon>
        <taxon>Cytophagia</taxon>
        <taxon>Cytophagales</taxon>
        <taxon>Hymenobacteraceae</taxon>
        <taxon>Adhaeribacter</taxon>
    </lineage>
</organism>
<dbReference type="InterPro" id="IPR036942">
    <property type="entry name" value="Beta-barrel_TonB_sf"/>
</dbReference>
<keyword evidence="10" id="KW-1185">Reference proteome</keyword>
<dbReference type="AlphaFoldDB" id="A0A512AYZ6"/>
<dbReference type="InterPro" id="IPR008969">
    <property type="entry name" value="CarboxyPept-like_regulatory"/>
</dbReference>
<dbReference type="Pfam" id="PF13715">
    <property type="entry name" value="CarbopepD_reg_2"/>
    <property type="match status" value="1"/>
</dbReference>
<sequence length="772" mass="84430">MQHTYSQINSAKIVGTVTDSVGSPITYATIILKNSNKGTTTDSKGNYTVSNLPAGSFTVLISAVGYHTQSQVVELADKEIKELSVSLKMLPRLLNEVVVTSRRRDERKENLTSSISVVSPQTIQQLQTVSNNAADILAVAVPGLGVSSGTSSNWGQSLRGRQVLVLVDGVPQSTPLRNGSMDIRVIDPYAIERIEVIKGATSIYGNGAAGGIINYITKSNTGVKKFSSKTELATTGSIVHSEGSLGARAYQSFYGRAGKFDYTVSGSFEQTGQMKDAQGDIIGPIYSLSNNEIYNGFAKAGYNFSDKQRLQFSYNYFGSQEQGDLKEVLGSIREGRKTTSVPGYVTGSSPGTRWNHTGLLKYSHDNLFANHSLNVSAYLQDISTVFFYSNQFEGGGQSTIQSVKRGLRLDLSAPFALGNRISGNLAYGVDLLKDATSQPLLDGRTWVPEMNLGSTAPFLQVQSTLFNNLVYNGGVRFESMDIAVADYTTLKPYNAQTRTFGTSINVKGGNIGYNNLVFNSGLKYNRFNLFKPYVNFSQGFSVADLGLVLRAARVTDIANIQTEAVIVNNYEVGFASEHNIFRFEAAAYMSKSKLGSSFQEINGFYTTVRSPEKVHGFELAADAYATNNLTVGATYTYVEGKRDSNNNGKFEDAADTYLGGERISPPKYTAYVKYTPLQHLNFRLDYIGSGARDRFQKGENGLYKTYEGKVTPYSIINLASSYRMSPSTTIKVGIENLLNADYFPTRAQWLMFDQYYIKGKGTSFTLGLTVDI</sequence>
<dbReference type="InterPro" id="IPR037066">
    <property type="entry name" value="Plug_dom_sf"/>
</dbReference>
<dbReference type="SUPFAM" id="SSF49464">
    <property type="entry name" value="Carboxypeptidase regulatory domain-like"/>
    <property type="match status" value="1"/>
</dbReference>
<keyword evidence="4 7" id="KW-0812">Transmembrane</keyword>
<dbReference type="EMBL" id="BJYS01000018">
    <property type="protein sequence ID" value="GEO04945.1"/>
    <property type="molecule type" value="Genomic_DNA"/>
</dbReference>
<proteinExistence type="inferred from homology"/>
<reference evidence="9 10" key="1">
    <citation type="submission" date="2019-07" db="EMBL/GenBank/DDBJ databases">
        <title>Whole genome shotgun sequence of Adhaeribacter aerolatus NBRC 106133.</title>
        <authorList>
            <person name="Hosoyama A."/>
            <person name="Uohara A."/>
            <person name="Ohji S."/>
            <person name="Ichikawa N."/>
        </authorList>
    </citation>
    <scope>NUCLEOTIDE SEQUENCE [LARGE SCALE GENOMIC DNA]</scope>
    <source>
        <strain evidence="9 10">NBRC 106133</strain>
    </source>
</reference>
<dbReference type="PROSITE" id="PS52016">
    <property type="entry name" value="TONB_DEPENDENT_REC_3"/>
    <property type="match status" value="1"/>
</dbReference>
<dbReference type="PANTHER" id="PTHR30069">
    <property type="entry name" value="TONB-DEPENDENT OUTER MEMBRANE RECEPTOR"/>
    <property type="match status" value="1"/>
</dbReference>
<comment type="caution">
    <text evidence="9">The sequence shown here is derived from an EMBL/GenBank/DDBJ whole genome shotgun (WGS) entry which is preliminary data.</text>
</comment>
<keyword evidence="3 7" id="KW-1134">Transmembrane beta strand</keyword>
<dbReference type="Proteomes" id="UP000321532">
    <property type="component" value="Unassembled WGS sequence"/>
</dbReference>
<evidence type="ECO:0000313" key="9">
    <source>
        <dbReference type="EMBL" id="GEO04945.1"/>
    </source>
</evidence>
<dbReference type="Gene3D" id="2.40.170.20">
    <property type="entry name" value="TonB-dependent receptor, beta-barrel domain"/>
    <property type="match status" value="1"/>
</dbReference>
<accession>A0A512AYZ6</accession>
<keyword evidence="9" id="KW-0675">Receptor</keyword>
<keyword evidence="2 7" id="KW-0813">Transport</keyword>
<evidence type="ECO:0000256" key="1">
    <source>
        <dbReference type="ARBA" id="ARBA00004571"/>
    </source>
</evidence>
<dbReference type="InterPro" id="IPR012910">
    <property type="entry name" value="Plug_dom"/>
</dbReference>
<evidence type="ECO:0000256" key="5">
    <source>
        <dbReference type="ARBA" id="ARBA00023136"/>
    </source>
</evidence>
<dbReference type="GO" id="GO:0015344">
    <property type="term" value="F:siderophore uptake transmembrane transporter activity"/>
    <property type="evidence" value="ECO:0007669"/>
    <property type="project" value="TreeGrafter"/>
</dbReference>
<dbReference type="InterPro" id="IPR039426">
    <property type="entry name" value="TonB-dep_rcpt-like"/>
</dbReference>
<keyword evidence="5 7" id="KW-0472">Membrane</keyword>
<keyword evidence="6 7" id="KW-0998">Cell outer membrane</keyword>
<dbReference type="PANTHER" id="PTHR30069:SF42">
    <property type="entry name" value="FERRIC AEROBACTIN RECEPTOR"/>
    <property type="match status" value="1"/>
</dbReference>
<dbReference type="Gene3D" id="2.60.40.1120">
    <property type="entry name" value="Carboxypeptidase-like, regulatory domain"/>
    <property type="match status" value="1"/>
</dbReference>
<evidence type="ECO:0000256" key="6">
    <source>
        <dbReference type="ARBA" id="ARBA00023237"/>
    </source>
</evidence>
<comment type="subcellular location">
    <subcellularLocation>
        <location evidence="1 7">Cell outer membrane</location>
        <topology evidence="1 7">Multi-pass membrane protein</topology>
    </subcellularLocation>
</comment>
<gene>
    <name evidence="9" type="ORF">AAE02nite_26090</name>
</gene>
<protein>
    <submittedName>
        <fullName evidence="9">TonB-dependent receptor</fullName>
    </submittedName>
</protein>
<evidence type="ECO:0000256" key="2">
    <source>
        <dbReference type="ARBA" id="ARBA00022448"/>
    </source>
</evidence>
<feature type="domain" description="TonB-dependent receptor plug" evidence="8">
    <location>
        <begin position="108"/>
        <end position="212"/>
    </location>
</feature>
<evidence type="ECO:0000256" key="7">
    <source>
        <dbReference type="PROSITE-ProRule" id="PRU01360"/>
    </source>
</evidence>
<evidence type="ECO:0000256" key="4">
    <source>
        <dbReference type="ARBA" id="ARBA00022692"/>
    </source>
</evidence>
<evidence type="ECO:0000256" key="3">
    <source>
        <dbReference type="ARBA" id="ARBA00022452"/>
    </source>
</evidence>